<evidence type="ECO:0000256" key="5">
    <source>
        <dbReference type="PROSITE-ProRule" id="PRU01091"/>
    </source>
</evidence>
<dbReference type="Gene3D" id="6.10.250.690">
    <property type="match status" value="1"/>
</dbReference>
<reference evidence="9" key="1">
    <citation type="journal article" date="2019" name="Int. J. Syst. Evol. Microbiol.">
        <title>The Global Catalogue of Microorganisms (GCM) 10K type strain sequencing project: providing services to taxonomists for standard genome sequencing and annotation.</title>
        <authorList>
            <consortium name="The Broad Institute Genomics Platform"/>
            <consortium name="The Broad Institute Genome Sequencing Center for Infectious Disease"/>
            <person name="Wu L."/>
            <person name="Ma J."/>
        </authorList>
    </citation>
    <scope>NUCLEOTIDE SEQUENCE [LARGE SCALE GENOMIC DNA]</scope>
    <source>
        <strain evidence="9">CGMCC 1.15342</strain>
    </source>
</reference>
<keyword evidence="1 4" id="KW-0597">Phosphoprotein</keyword>
<dbReference type="InterPro" id="IPR001867">
    <property type="entry name" value="OmpR/PhoB-type_DNA-bd"/>
</dbReference>
<protein>
    <submittedName>
        <fullName evidence="8">Transcriptional regulatory protein RprY</fullName>
    </submittedName>
</protein>
<keyword evidence="9" id="KW-1185">Reference proteome</keyword>
<dbReference type="CDD" id="cd00383">
    <property type="entry name" value="trans_reg_C"/>
    <property type="match status" value="1"/>
</dbReference>
<evidence type="ECO:0000256" key="2">
    <source>
        <dbReference type="ARBA" id="ARBA00023012"/>
    </source>
</evidence>
<evidence type="ECO:0000256" key="1">
    <source>
        <dbReference type="ARBA" id="ARBA00022553"/>
    </source>
</evidence>
<dbReference type="Gene3D" id="3.40.50.2300">
    <property type="match status" value="1"/>
</dbReference>
<organism evidence="8 9">
    <name type="scientific">Parapedobacter defluvii</name>
    <dbReference type="NCBI Taxonomy" id="2045106"/>
    <lineage>
        <taxon>Bacteria</taxon>
        <taxon>Pseudomonadati</taxon>
        <taxon>Bacteroidota</taxon>
        <taxon>Sphingobacteriia</taxon>
        <taxon>Sphingobacteriales</taxon>
        <taxon>Sphingobacteriaceae</taxon>
        <taxon>Parapedobacter</taxon>
    </lineage>
</organism>
<dbReference type="InterPro" id="IPR016032">
    <property type="entry name" value="Sig_transdc_resp-reg_C-effctor"/>
</dbReference>
<evidence type="ECO:0000259" key="7">
    <source>
        <dbReference type="PROSITE" id="PS51755"/>
    </source>
</evidence>
<evidence type="ECO:0000256" key="3">
    <source>
        <dbReference type="ARBA" id="ARBA00023125"/>
    </source>
</evidence>
<feature type="DNA-binding region" description="OmpR/PhoB-type" evidence="5">
    <location>
        <begin position="133"/>
        <end position="230"/>
    </location>
</feature>
<dbReference type="EMBL" id="BMIK01000018">
    <property type="protein sequence ID" value="GGC42768.1"/>
    <property type="molecule type" value="Genomic_DNA"/>
</dbReference>
<feature type="modified residue" description="4-aspartylphosphate" evidence="4">
    <location>
        <position position="57"/>
    </location>
</feature>
<dbReference type="Proteomes" id="UP000597338">
    <property type="component" value="Unassembled WGS sequence"/>
</dbReference>
<evidence type="ECO:0000313" key="8">
    <source>
        <dbReference type="EMBL" id="GGC42768.1"/>
    </source>
</evidence>
<keyword evidence="2" id="KW-0902">Two-component regulatory system</keyword>
<dbReference type="Gene3D" id="1.10.10.10">
    <property type="entry name" value="Winged helix-like DNA-binding domain superfamily/Winged helix DNA-binding domain"/>
    <property type="match status" value="1"/>
</dbReference>
<keyword evidence="3 5" id="KW-0238">DNA-binding</keyword>
<dbReference type="SMART" id="SM00448">
    <property type="entry name" value="REC"/>
    <property type="match status" value="1"/>
</dbReference>
<dbReference type="InterPro" id="IPR036388">
    <property type="entry name" value="WH-like_DNA-bd_sf"/>
</dbReference>
<dbReference type="PROSITE" id="PS51755">
    <property type="entry name" value="OMPR_PHOB"/>
    <property type="match status" value="1"/>
</dbReference>
<dbReference type="InterPro" id="IPR001789">
    <property type="entry name" value="Sig_transdc_resp-reg_receiver"/>
</dbReference>
<comment type="caution">
    <text evidence="8">The sequence shown here is derived from an EMBL/GenBank/DDBJ whole genome shotgun (WGS) entry which is preliminary data.</text>
</comment>
<dbReference type="PROSITE" id="PS50110">
    <property type="entry name" value="RESPONSE_REGULATORY"/>
    <property type="match status" value="1"/>
</dbReference>
<dbReference type="PANTHER" id="PTHR48111:SF40">
    <property type="entry name" value="PHOSPHATE REGULON TRANSCRIPTIONAL REGULATORY PROTEIN PHOB"/>
    <property type="match status" value="1"/>
</dbReference>
<dbReference type="InterPro" id="IPR039420">
    <property type="entry name" value="WalR-like"/>
</dbReference>
<dbReference type="Pfam" id="PF00486">
    <property type="entry name" value="Trans_reg_C"/>
    <property type="match status" value="1"/>
</dbReference>
<sequence>MQQVGKLKVLLAEDEPFLGKIVKESLESRNFDVLWVQDGLKAYSAFRTFDPAICILDVMMPVKDGYALTEDIRKLNDRVPIIFLTAKSLTEDVVKGFELGGNDYLKKPFSMEELIARMNALLNRTAKSKASTKEQFVIGNYLFNNALQELALGDDVVKLSFRESALLKMLMEHKNQVLDRKTALDFLWGGDSFFNARSMDVFITKLRKHLKKDDAIEIVNIRGIGYKLIVDEGFEE</sequence>
<dbReference type="SMART" id="SM00862">
    <property type="entry name" value="Trans_reg_C"/>
    <property type="match status" value="1"/>
</dbReference>
<dbReference type="Pfam" id="PF00072">
    <property type="entry name" value="Response_reg"/>
    <property type="match status" value="1"/>
</dbReference>
<evidence type="ECO:0000259" key="6">
    <source>
        <dbReference type="PROSITE" id="PS50110"/>
    </source>
</evidence>
<name>A0ABQ1MLT2_9SPHI</name>
<dbReference type="InterPro" id="IPR011006">
    <property type="entry name" value="CheY-like_superfamily"/>
</dbReference>
<dbReference type="CDD" id="cd17574">
    <property type="entry name" value="REC_OmpR"/>
    <property type="match status" value="1"/>
</dbReference>
<evidence type="ECO:0000256" key="4">
    <source>
        <dbReference type="PROSITE-ProRule" id="PRU00169"/>
    </source>
</evidence>
<feature type="domain" description="Response regulatory" evidence="6">
    <location>
        <begin position="8"/>
        <end position="122"/>
    </location>
</feature>
<dbReference type="SUPFAM" id="SSF46894">
    <property type="entry name" value="C-terminal effector domain of the bipartite response regulators"/>
    <property type="match status" value="1"/>
</dbReference>
<feature type="domain" description="OmpR/PhoB-type" evidence="7">
    <location>
        <begin position="133"/>
        <end position="230"/>
    </location>
</feature>
<evidence type="ECO:0000313" key="9">
    <source>
        <dbReference type="Proteomes" id="UP000597338"/>
    </source>
</evidence>
<dbReference type="SUPFAM" id="SSF52172">
    <property type="entry name" value="CheY-like"/>
    <property type="match status" value="1"/>
</dbReference>
<gene>
    <name evidence="8" type="primary">rprY</name>
    <name evidence="8" type="ORF">GCM10011386_38790</name>
</gene>
<proteinExistence type="predicted"/>
<dbReference type="PANTHER" id="PTHR48111">
    <property type="entry name" value="REGULATOR OF RPOS"/>
    <property type="match status" value="1"/>
</dbReference>
<accession>A0ABQ1MLT2</accession>